<dbReference type="GeneID" id="136995423"/>
<reference evidence="2" key="1">
    <citation type="submission" date="2025-08" db="UniProtKB">
        <authorList>
            <consortium name="RefSeq"/>
        </authorList>
    </citation>
    <scope>IDENTIFICATION</scope>
    <source>
        <tissue evidence="2">Blood</tissue>
    </source>
</reference>
<gene>
    <name evidence="2" type="primary">LOC136995423</name>
</gene>
<protein>
    <submittedName>
        <fullName evidence="2">Rho guanine nucleotide exchange factor 28-like</fullName>
    </submittedName>
</protein>
<proteinExistence type="predicted"/>
<accession>A0ABM4G5R8</accession>
<dbReference type="Proteomes" id="UP001652627">
    <property type="component" value="Chromosome Z"/>
</dbReference>
<organism evidence="1 2">
    <name type="scientific">Apteryx mantelli</name>
    <name type="common">North Island brown kiwi</name>
    <dbReference type="NCBI Taxonomy" id="2696672"/>
    <lineage>
        <taxon>Eukaryota</taxon>
        <taxon>Metazoa</taxon>
        <taxon>Chordata</taxon>
        <taxon>Craniata</taxon>
        <taxon>Vertebrata</taxon>
        <taxon>Euteleostomi</taxon>
        <taxon>Archelosauria</taxon>
        <taxon>Archosauria</taxon>
        <taxon>Dinosauria</taxon>
        <taxon>Saurischia</taxon>
        <taxon>Theropoda</taxon>
        <taxon>Coelurosauria</taxon>
        <taxon>Aves</taxon>
        <taxon>Palaeognathae</taxon>
        <taxon>Apterygiformes</taxon>
        <taxon>Apterygidae</taxon>
        <taxon>Apteryx</taxon>
    </lineage>
</organism>
<evidence type="ECO:0000313" key="1">
    <source>
        <dbReference type="Proteomes" id="UP001652627"/>
    </source>
</evidence>
<dbReference type="RefSeq" id="XP_067172533.1">
    <property type="nucleotide sequence ID" value="XM_067316432.1"/>
</dbReference>
<sequence>MDSDSDSPFNYSWPSLPKMRIRRRASRQEQRHSTLDVLKKFKTPPTFFAAARLSATLNGSDEVYANCMVVDQAGDLKTNYIHGDGVSSETCLNPTNSTPMAKSSSSLSLEENNQYIYDPNEGSQMSVKNGENVGLRHRADAYLPVKTHGFIKERGQLHADVKKRSYGDIICGLS</sequence>
<evidence type="ECO:0000313" key="2">
    <source>
        <dbReference type="RefSeq" id="XP_067172533.1"/>
    </source>
</evidence>
<keyword evidence="1" id="KW-1185">Reference proteome</keyword>
<name>A0ABM4G5R8_9AVES</name>